<organism evidence="3 4">
    <name type="scientific">Merismopedia glauca CCAP 1448/3</name>
    <dbReference type="NCBI Taxonomy" id="1296344"/>
    <lineage>
        <taxon>Bacteria</taxon>
        <taxon>Bacillati</taxon>
        <taxon>Cyanobacteriota</taxon>
        <taxon>Cyanophyceae</taxon>
        <taxon>Synechococcales</taxon>
        <taxon>Merismopediaceae</taxon>
        <taxon>Merismopedia</taxon>
    </lineage>
</organism>
<feature type="compositionally biased region" description="Polar residues" evidence="1">
    <location>
        <begin position="37"/>
        <end position="56"/>
    </location>
</feature>
<reference evidence="3 4" key="2">
    <citation type="submission" date="2018-03" db="EMBL/GenBank/DDBJ databases">
        <title>The ancient ancestry and fast evolution of plastids.</title>
        <authorList>
            <person name="Moore K.R."/>
            <person name="Magnabosco C."/>
            <person name="Momper L."/>
            <person name="Gold D.A."/>
            <person name="Bosak T."/>
            <person name="Fournier G.P."/>
        </authorList>
    </citation>
    <scope>NUCLEOTIDE SEQUENCE [LARGE SCALE GENOMIC DNA]</scope>
    <source>
        <strain evidence="3 4">CCAP 1448/3</strain>
    </source>
</reference>
<dbReference type="Proteomes" id="UP000238762">
    <property type="component" value="Unassembled WGS sequence"/>
</dbReference>
<dbReference type="RefSeq" id="WP_106290610.1">
    <property type="nucleotide sequence ID" value="NZ_CAWNTC010000160.1"/>
</dbReference>
<protein>
    <submittedName>
        <fullName evidence="3">Uncharacterized protein</fullName>
    </submittedName>
</protein>
<dbReference type="EMBL" id="PVWJ01000127">
    <property type="protein sequence ID" value="PSB01144.1"/>
    <property type="molecule type" value="Genomic_DNA"/>
</dbReference>
<feature type="compositionally biased region" description="Polar residues" evidence="1">
    <location>
        <begin position="89"/>
        <end position="102"/>
    </location>
</feature>
<comment type="caution">
    <text evidence="3">The sequence shown here is derived from an EMBL/GenBank/DDBJ whole genome shotgun (WGS) entry which is preliminary data.</text>
</comment>
<gene>
    <name evidence="3" type="ORF">C7B64_19825</name>
</gene>
<evidence type="ECO:0000256" key="1">
    <source>
        <dbReference type="SAM" id="MobiDB-lite"/>
    </source>
</evidence>
<sequence>MNSKLLCLFVTSVVVATSAIALPSRSLADEVTGVDTPPTSEDVTANSPDDSNVNAENTDDIQTRGSRSHRRFRRNNQLNRPPSADDVNNAGTRNRSNGWLWF</sequence>
<accession>A0A2T1BYX4</accession>
<feature type="signal peptide" evidence="2">
    <location>
        <begin position="1"/>
        <end position="28"/>
    </location>
</feature>
<keyword evidence="4" id="KW-1185">Reference proteome</keyword>
<keyword evidence="2" id="KW-0732">Signal</keyword>
<evidence type="ECO:0000256" key="2">
    <source>
        <dbReference type="SAM" id="SignalP"/>
    </source>
</evidence>
<feature type="chain" id="PRO_5015649890" evidence="2">
    <location>
        <begin position="29"/>
        <end position="102"/>
    </location>
</feature>
<evidence type="ECO:0000313" key="4">
    <source>
        <dbReference type="Proteomes" id="UP000238762"/>
    </source>
</evidence>
<reference evidence="3 4" key="1">
    <citation type="submission" date="2018-02" db="EMBL/GenBank/DDBJ databases">
        <authorList>
            <person name="Cohen D.B."/>
            <person name="Kent A.D."/>
        </authorList>
    </citation>
    <scope>NUCLEOTIDE SEQUENCE [LARGE SCALE GENOMIC DNA]</scope>
    <source>
        <strain evidence="3 4">CCAP 1448/3</strain>
    </source>
</reference>
<proteinExistence type="predicted"/>
<feature type="region of interest" description="Disordered" evidence="1">
    <location>
        <begin position="29"/>
        <end position="102"/>
    </location>
</feature>
<dbReference type="AlphaFoldDB" id="A0A2T1BYX4"/>
<name>A0A2T1BYX4_9CYAN</name>
<evidence type="ECO:0000313" key="3">
    <source>
        <dbReference type="EMBL" id="PSB01144.1"/>
    </source>
</evidence>